<dbReference type="AlphaFoldDB" id="A0AAN8PMK8"/>
<feature type="compositionally biased region" description="Low complexity" evidence="1">
    <location>
        <begin position="14"/>
        <end position="25"/>
    </location>
</feature>
<sequence>MEHNDEATNQTVVQQNQKKMINQQQQEEEEQPEQFTWYSSREVELQDFTKPGKVRGEGVAAR</sequence>
<name>A0AAN8PMK8_POLSC</name>
<dbReference type="EMBL" id="JAWJWE010000036">
    <property type="protein sequence ID" value="KAK6628767.1"/>
    <property type="molecule type" value="Genomic_DNA"/>
</dbReference>
<reference evidence="2 3" key="1">
    <citation type="submission" date="2023-10" db="EMBL/GenBank/DDBJ databases">
        <title>Genomes of two closely related lineages of the louse Polyplax serrata with different host specificities.</title>
        <authorList>
            <person name="Martinu J."/>
            <person name="Tarabai H."/>
            <person name="Stefka J."/>
            <person name="Hypsa V."/>
        </authorList>
    </citation>
    <scope>NUCLEOTIDE SEQUENCE [LARGE SCALE GENOMIC DNA]</scope>
    <source>
        <strain evidence="2">HR10_N</strain>
    </source>
</reference>
<accession>A0AAN8PMK8</accession>
<evidence type="ECO:0000256" key="1">
    <source>
        <dbReference type="SAM" id="MobiDB-lite"/>
    </source>
</evidence>
<evidence type="ECO:0000313" key="3">
    <source>
        <dbReference type="Proteomes" id="UP001372834"/>
    </source>
</evidence>
<gene>
    <name evidence="2" type="ORF">RUM43_002583</name>
</gene>
<dbReference type="Proteomes" id="UP001372834">
    <property type="component" value="Unassembled WGS sequence"/>
</dbReference>
<organism evidence="2 3">
    <name type="scientific">Polyplax serrata</name>
    <name type="common">Common mouse louse</name>
    <dbReference type="NCBI Taxonomy" id="468196"/>
    <lineage>
        <taxon>Eukaryota</taxon>
        <taxon>Metazoa</taxon>
        <taxon>Ecdysozoa</taxon>
        <taxon>Arthropoda</taxon>
        <taxon>Hexapoda</taxon>
        <taxon>Insecta</taxon>
        <taxon>Pterygota</taxon>
        <taxon>Neoptera</taxon>
        <taxon>Paraneoptera</taxon>
        <taxon>Psocodea</taxon>
        <taxon>Troctomorpha</taxon>
        <taxon>Phthiraptera</taxon>
        <taxon>Anoplura</taxon>
        <taxon>Polyplacidae</taxon>
        <taxon>Polyplax</taxon>
    </lineage>
</organism>
<feature type="region of interest" description="Disordered" evidence="1">
    <location>
        <begin position="1"/>
        <end position="62"/>
    </location>
</feature>
<evidence type="ECO:0000313" key="2">
    <source>
        <dbReference type="EMBL" id="KAK6628767.1"/>
    </source>
</evidence>
<comment type="caution">
    <text evidence="2">The sequence shown here is derived from an EMBL/GenBank/DDBJ whole genome shotgun (WGS) entry which is preliminary data.</text>
</comment>
<protein>
    <submittedName>
        <fullName evidence="2">Uncharacterized protein</fullName>
    </submittedName>
</protein>
<proteinExistence type="predicted"/>